<name>A0A3S0P8E9_9BACI</name>
<reference evidence="1 2" key="1">
    <citation type="submission" date="2018-12" db="EMBL/GenBank/DDBJ databases">
        <title>Lysinibacillus antri sp. nov., isolated from a cave soil.</title>
        <authorList>
            <person name="Narsing Rao M.P."/>
            <person name="Zhang H."/>
            <person name="Dong Z.-Y."/>
            <person name="Niu X.-K."/>
            <person name="Zhang K."/>
            <person name="Fang B.-Z."/>
            <person name="Kang Y.-Q."/>
            <person name="Xiao M."/>
            <person name="Li W.-J."/>
        </authorList>
    </citation>
    <scope>NUCLEOTIDE SEQUENCE [LARGE SCALE GENOMIC DNA]</scope>
    <source>
        <strain evidence="1 2">SYSU K30002</strain>
    </source>
</reference>
<dbReference type="AlphaFoldDB" id="A0A3S0P8E9"/>
<dbReference type="InterPro" id="IPR021109">
    <property type="entry name" value="Peptidase_aspartic_dom_sf"/>
</dbReference>
<sequence length="128" mass="14150">MHQLVLDRGLLLTDMEIMFKGKTLKLRRVLIDTGSASTLISADVAATIGIVGEDKDPVYRICGIGGYELVYSKQVDSIKIGDKIIYNLPIEVGAMDYGFDLDGILGMNGLKQFKAMIDIENLSLKYKF</sequence>
<dbReference type="RefSeq" id="WP_126656964.1">
    <property type="nucleotide sequence ID" value="NZ_RYYR01000001.1"/>
</dbReference>
<dbReference type="Proteomes" id="UP000287910">
    <property type="component" value="Unassembled WGS sequence"/>
</dbReference>
<dbReference type="Pfam" id="PF13650">
    <property type="entry name" value="Asp_protease_2"/>
    <property type="match status" value="1"/>
</dbReference>
<evidence type="ECO:0000313" key="1">
    <source>
        <dbReference type="EMBL" id="RUL56848.1"/>
    </source>
</evidence>
<dbReference type="SUPFAM" id="SSF50630">
    <property type="entry name" value="Acid proteases"/>
    <property type="match status" value="1"/>
</dbReference>
<evidence type="ECO:0008006" key="3">
    <source>
        <dbReference type="Google" id="ProtNLM"/>
    </source>
</evidence>
<comment type="caution">
    <text evidence="1">The sequence shown here is derived from an EMBL/GenBank/DDBJ whole genome shotgun (WGS) entry which is preliminary data.</text>
</comment>
<evidence type="ECO:0000313" key="2">
    <source>
        <dbReference type="Proteomes" id="UP000287910"/>
    </source>
</evidence>
<keyword evidence="2" id="KW-1185">Reference proteome</keyword>
<dbReference type="EMBL" id="RYYR01000001">
    <property type="protein sequence ID" value="RUL56848.1"/>
    <property type="molecule type" value="Genomic_DNA"/>
</dbReference>
<dbReference type="Gene3D" id="2.40.70.10">
    <property type="entry name" value="Acid Proteases"/>
    <property type="match status" value="1"/>
</dbReference>
<gene>
    <name evidence="1" type="ORF">EK386_00025</name>
</gene>
<proteinExistence type="predicted"/>
<dbReference type="InterPro" id="IPR034122">
    <property type="entry name" value="Retropepsin-like_bacterial"/>
</dbReference>
<accession>A0A3S0P8E9</accession>
<organism evidence="1 2">
    <name type="scientific">Lysinibacillus antri</name>
    <dbReference type="NCBI Taxonomy" id="2498145"/>
    <lineage>
        <taxon>Bacteria</taxon>
        <taxon>Bacillati</taxon>
        <taxon>Bacillota</taxon>
        <taxon>Bacilli</taxon>
        <taxon>Bacillales</taxon>
        <taxon>Bacillaceae</taxon>
        <taxon>Lysinibacillus</taxon>
    </lineage>
</organism>
<protein>
    <recommendedName>
        <fullName evidence="3">Peptidase A2 domain-containing protein</fullName>
    </recommendedName>
</protein>
<dbReference type="CDD" id="cd05483">
    <property type="entry name" value="retropepsin_like_bacteria"/>
    <property type="match status" value="1"/>
</dbReference>